<dbReference type="SMART" id="SM00563">
    <property type="entry name" value="PlsC"/>
    <property type="match status" value="1"/>
</dbReference>
<comment type="caution">
    <text evidence="7">The sequence shown here is derived from an EMBL/GenBank/DDBJ whole genome shotgun (WGS) entry which is preliminary data.</text>
</comment>
<dbReference type="EMBL" id="VSSQ01095364">
    <property type="protein sequence ID" value="MPN39508.1"/>
    <property type="molecule type" value="Genomic_DNA"/>
</dbReference>
<sequence>MVGLRAYEGGLLVGNHQGYLDILAHAAIFPIRFAPQSEMRKWPVLGPFVAQSHPIWIDRNSRQKSKEAAEEMIATLRHKINLLVYPEGPSTDGEHGILPFKSTPFEAAVDAGCCIQPLLTFFSCEDPSGYPLAWFGDATLLPHIWKILGLRQVKADVYILPVVKPVAGESRKELANRVYELMSFEYKRIKGHDEG</sequence>
<evidence type="ECO:0000259" key="6">
    <source>
        <dbReference type="SMART" id="SM00563"/>
    </source>
</evidence>
<evidence type="ECO:0000256" key="2">
    <source>
        <dbReference type="ARBA" id="ARBA00022516"/>
    </source>
</evidence>
<feature type="domain" description="Phospholipid/glycerol acyltransferase" evidence="6">
    <location>
        <begin position="10"/>
        <end position="123"/>
    </location>
</feature>
<dbReference type="GO" id="GO:0003841">
    <property type="term" value="F:1-acylglycerol-3-phosphate O-acyltransferase activity"/>
    <property type="evidence" value="ECO:0007669"/>
    <property type="project" value="TreeGrafter"/>
</dbReference>
<keyword evidence="4" id="KW-0443">Lipid metabolism</keyword>
<evidence type="ECO:0000256" key="5">
    <source>
        <dbReference type="ARBA" id="ARBA00023315"/>
    </source>
</evidence>
<dbReference type="InterPro" id="IPR002123">
    <property type="entry name" value="Plipid/glycerol_acylTrfase"/>
</dbReference>
<keyword evidence="5" id="KW-0012">Acyltransferase</keyword>
<evidence type="ECO:0000256" key="3">
    <source>
        <dbReference type="ARBA" id="ARBA00022679"/>
    </source>
</evidence>
<dbReference type="Pfam" id="PF01553">
    <property type="entry name" value="Acyltransferase"/>
    <property type="match status" value="1"/>
</dbReference>
<keyword evidence="2" id="KW-0444">Lipid biosynthesis</keyword>
<gene>
    <name evidence="7" type="ORF">SDC9_187036</name>
</gene>
<evidence type="ECO:0000256" key="1">
    <source>
        <dbReference type="ARBA" id="ARBA00005189"/>
    </source>
</evidence>
<name>A0A645HKG4_9ZZZZ</name>
<keyword evidence="3" id="KW-0808">Transferase</keyword>
<evidence type="ECO:0000256" key="4">
    <source>
        <dbReference type="ARBA" id="ARBA00023098"/>
    </source>
</evidence>
<comment type="pathway">
    <text evidence="1">Lipid metabolism.</text>
</comment>
<evidence type="ECO:0000313" key="7">
    <source>
        <dbReference type="EMBL" id="MPN39508.1"/>
    </source>
</evidence>
<reference evidence="7" key="1">
    <citation type="submission" date="2019-08" db="EMBL/GenBank/DDBJ databases">
        <authorList>
            <person name="Kucharzyk K."/>
            <person name="Murdoch R.W."/>
            <person name="Higgins S."/>
            <person name="Loffler F."/>
        </authorList>
    </citation>
    <scope>NUCLEOTIDE SEQUENCE</scope>
</reference>
<dbReference type="CDD" id="cd07989">
    <property type="entry name" value="LPLAT_AGPAT-like"/>
    <property type="match status" value="1"/>
</dbReference>
<dbReference type="SUPFAM" id="SSF69593">
    <property type="entry name" value="Glycerol-3-phosphate (1)-acyltransferase"/>
    <property type="match status" value="1"/>
</dbReference>
<dbReference type="AlphaFoldDB" id="A0A645HKG4"/>
<accession>A0A645HKG4</accession>
<dbReference type="PANTHER" id="PTHR10434:SF64">
    <property type="entry name" value="1-ACYL-SN-GLYCEROL-3-PHOSPHATE ACYLTRANSFERASE-RELATED"/>
    <property type="match status" value="1"/>
</dbReference>
<dbReference type="GO" id="GO:0006654">
    <property type="term" value="P:phosphatidic acid biosynthetic process"/>
    <property type="evidence" value="ECO:0007669"/>
    <property type="project" value="TreeGrafter"/>
</dbReference>
<protein>
    <recommendedName>
        <fullName evidence="6">Phospholipid/glycerol acyltransferase domain-containing protein</fullName>
    </recommendedName>
</protein>
<proteinExistence type="predicted"/>
<dbReference type="PANTHER" id="PTHR10434">
    <property type="entry name" value="1-ACYL-SN-GLYCEROL-3-PHOSPHATE ACYLTRANSFERASE"/>
    <property type="match status" value="1"/>
</dbReference>
<organism evidence="7">
    <name type="scientific">bioreactor metagenome</name>
    <dbReference type="NCBI Taxonomy" id="1076179"/>
    <lineage>
        <taxon>unclassified sequences</taxon>
        <taxon>metagenomes</taxon>
        <taxon>ecological metagenomes</taxon>
    </lineage>
</organism>